<dbReference type="EMBL" id="JAYMYQ010000004">
    <property type="protein sequence ID" value="KAK7340283.1"/>
    <property type="molecule type" value="Genomic_DNA"/>
</dbReference>
<dbReference type="AlphaFoldDB" id="A0AAN9LVB0"/>
<proteinExistence type="predicted"/>
<name>A0AAN9LVB0_CANGL</name>
<gene>
    <name evidence="1" type="ORF">VNO77_20985</name>
</gene>
<dbReference type="Proteomes" id="UP001367508">
    <property type="component" value="Unassembled WGS sequence"/>
</dbReference>
<reference evidence="1 2" key="1">
    <citation type="submission" date="2024-01" db="EMBL/GenBank/DDBJ databases">
        <title>The genomes of 5 underutilized Papilionoideae crops provide insights into root nodulation and disease resistanc.</title>
        <authorList>
            <person name="Jiang F."/>
        </authorList>
    </citation>
    <scope>NUCLEOTIDE SEQUENCE [LARGE SCALE GENOMIC DNA]</scope>
    <source>
        <strain evidence="1">LVBAO_FW01</strain>
        <tissue evidence="1">Leaves</tissue>
    </source>
</reference>
<accession>A0AAN9LVB0</accession>
<comment type="caution">
    <text evidence="1">The sequence shown here is derived from an EMBL/GenBank/DDBJ whole genome shotgun (WGS) entry which is preliminary data.</text>
</comment>
<evidence type="ECO:0000313" key="2">
    <source>
        <dbReference type="Proteomes" id="UP001367508"/>
    </source>
</evidence>
<keyword evidence="2" id="KW-1185">Reference proteome</keyword>
<sequence length="86" mass="9627">MAILPNNRYGVHLHLLTQVAFSIGLSFWSDNTPRVYSRKFNTIPGLTKGHAKPDYATSVKMATDTSIKEMDPPEPLSCLRHLSVGW</sequence>
<evidence type="ECO:0000313" key="1">
    <source>
        <dbReference type="EMBL" id="KAK7340283.1"/>
    </source>
</evidence>
<organism evidence="1 2">
    <name type="scientific">Canavalia gladiata</name>
    <name type="common">Sword bean</name>
    <name type="synonym">Dolichos gladiatus</name>
    <dbReference type="NCBI Taxonomy" id="3824"/>
    <lineage>
        <taxon>Eukaryota</taxon>
        <taxon>Viridiplantae</taxon>
        <taxon>Streptophyta</taxon>
        <taxon>Embryophyta</taxon>
        <taxon>Tracheophyta</taxon>
        <taxon>Spermatophyta</taxon>
        <taxon>Magnoliopsida</taxon>
        <taxon>eudicotyledons</taxon>
        <taxon>Gunneridae</taxon>
        <taxon>Pentapetalae</taxon>
        <taxon>rosids</taxon>
        <taxon>fabids</taxon>
        <taxon>Fabales</taxon>
        <taxon>Fabaceae</taxon>
        <taxon>Papilionoideae</taxon>
        <taxon>50 kb inversion clade</taxon>
        <taxon>NPAAA clade</taxon>
        <taxon>indigoferoid/millettioid clade</taxon>
        <taxon>Phaseoleae</taxon>
        <taxon>Canavalia</taxon>
    </lineage>
</organism>
<protein>
    <submittedName>
        <fullName evidence="1">Uncharacterized protein</fullName>
    </submittedName>
</protein>